<reference evidence="1 2" key="1">
    <citation type="submission" date="2022-04" db="EMBL/GenBank/DDBJ databases">
        <title>Identification of a novel bacterium isolated from mangrove sediments.</title>
        <authorList>
            <person name="Pan X."/>
        </authorList>
    </citation>
    <scope>NUCLEOTIDE SEQUENCE [LARGE SCALE GENOMIC DNA]</scope>
    <source>
        <strain evidence="1 2">B2638</strain>
    </source>
</reference>
<evidence type="ECO:0000313" key="1">
    <source>
        <dbReference type="EMBL" id="MCJ2185225.1"/>
    </source>
</evidence>
<dbReference type="RefSeq" id="WP_243916850.1">
    <property type="nucleotide sequence ID" value="NZ_JALHLG010000001.1"/>
</dbReference>
<accession>A0ABT0BJJ8</accession>
<dbReference type="InterPro" id="IPR010260">
    <property type="entry name" value="AlpA"/>
</dbReference>
<keyword evidence="2" id="KW-1185">Reference proteome</keyword>
<evidence type="ECO:0000313" key="2">
    <source>
        <dbReference type="Proteomes" id="UP001202281"/>
    </source>
</evidence>
<dbReference type="EMBL" id="JALHLG010000001">
    <property type="protein sequence ID" value="MCJ2185225.1"/>
    <property type="molecule type" value="Genomic_DNA"/>
</dbReference>
<name>A0ABT0BJJ8_9SPHN</name>
<proteinExistence type="predicted"/>
<sequence length="66" mass="7768">MNIDPMIPKPEIVRVSNLSEPTIYREQRAGRFPPFEHISARRVGLRLSVLNEWLEGRRNWEGESHV</sequence>
<dbReference type="Proteomes" id="UP001202281">
    <property type="component" value="Unassembled WGS sequence"/>
</dbReference>
<dbReference type="Pfam" id="PF05930">
    <property type="entry name" value="Phage_AlpA"/>
    <property type="match status" value="1"/>
</dbReference>
<organism evidence="1 2">
    <name type="scientific">Novosphingobium beihaiensis</name>
    <dbReference type="NCBI Taxonomy" id="2930389"/>
    <lineage>
        <taxon>Bacteria</taxon>
        <taxon>Pseudomonadati</taxon>
        <taxon>Pseudomonadota</taxon>
        <taxon>Alphaproteobacteria</taxon>
        <taxon>Sphingomonadales</taxon>
        <taxon>Sphingomonadaceae</taxon>
        <taxon>Novosphingobium</taxon>
    </lineage>
</organism>
<comment type="caution">
    <text evidence="1">The sequence shown here is derived from an EMBL/GenBank/DDBJ whole genome shotgun (WGS) entry which is preliminary data.</text>
</comment>
<protein>
    <submittedName>
        <fullName evidence="1">AlpA family phage regulatory protein</fullName>
    </submittedName>
</protein>
<gene>
    <name evidence="1" type="ORF">MTR66_00170</name>
</gene>